<protein>
    <submittedName>
        <fullName evidence="4">RAMP superfamily protein</fullName>
    </submittedName>
</protein>
<keyword evidence="5" id="KW-1185">Reference proteome</keyword>
<evidence type="ECO:0000256" key="1">
    <source>
        <dbReference type="ARBA" id="ARBA00023118"/>
    </source>
</evidence>
<organism evidence="4 5">
    <name type="scientific">Desulfoglaeba alkanexedens ALDC</name>
    <dbReference type="NCBI Taxonomy" id="980445"/>
    <lineage>
        <taxon>Bacteria</taxon>
        <taxon>Pseudomonadati</taxon>
        <taxon>Thermodesulfobacteriota</taxon>
        <taxon>Syntrophobacteria</taxon>
        <taxon>Syntrophobacterales</taxon>
        <taxon>Syntrophobacteraceae</taxon>
        <taxon>Desulfoglaeba</taxon>
    </lineage>
</organism>
<dbReference type="CDD" id="cd09726">
    <property type="entry name" value="RAMP_I_III"/>
    <property type="match status" value="1"/>
</dbReference>
<evidence type="ECO:0000256" key="2">
    <source>
        <dbReference type="SAM" id="MobiDB-lite"/>
    </source>
</evidence>
<dbReference type="PANTHER" id="PTHR35579:SF3">
    <property type="entry name" value="CRISPR SYSTEM CMS ENDORIBONUCLEASE CSM3"/>
    <property type="match status" value="1"/>
</dbReference>
<dbReference type="Pfam" id="PF03787">
    <property type="entry name" value="RAMPs"/>
    <property type="match status" value="1"/>
</dbReference>
<evidence type="ECO:0000313" key="4">
    <source>
        <dbReference type="EMBL" id="QCQ23212.1"/>
    </source>
</evidence>
<dbReference type="InterPro" id="IPR005537">
    <property type="entry name" value="RAMP_III_fam"/>
</dbReference>
<dbReference type="PANTHER" id="PTHR35579">
    <property type="entry name" value="CRISPR SYSTEM CMS ENDORIBONUCLEASE CSM3"/>
    <property type="match status" value="1"/>
</dbReference>
<dbReference type="OrthoDB" id="5504557at2"/>
<feature type="domain" description="CRISPR type III-associated protein" evidence="3">
    <location>
        <begin position="9"/>
        <end position="175"/>
    </location>
</feature>
<reference evidence="4 5" key="1">
    <citation type="submission" date="2019-05" db="EMBL/GenBank/DDBJ databases">
        <title>The Complete Genome Sequence of the n-alkane-degrading Desulfoglaeba alkanexedens ALDC reveals multiple alkylsuccinate synthase gene clusters.</title>
        <authorList>
            <person name="Callaghan A.V."/>
            <person name="Davidova I.A."/>
            <person name="Duncan K.E."/>
            <person name="Morris B."/>
            <person name="McInerney M.J."/>
        </authorList>
    </citation>
    <scope>NUCLEOTIDE SEQUENCE [LARGE SCALE GENOMIC DNA]</scope>
    <source>
        <strain evidence="4 5">ALDC</strain>
    </source>
</reference>
<reference evidence="4 5" key="2">
    <citation type="submission" date="2019-05" db="EMBL/GenBank/DDBJ databases">
        <authorList>
            <person name="Suflita J.M."/>
            <person name="Marks C.R."/>
        </authorList>
    </citation>
    <scope>NUCLEOTIDE SEQUENCE [LARGE SCALE GENOMIC DNA]</scope>
    <source>
        <strain evidence="4 5">ALDC</strain>
    </source>
</reference>
<dbReference type="RefSeq" id="WP_137425492.1">
    <property type="nucleotide sequence ID" value="NZ_CP040098.1"/>
</dbReference>
<dbReference type="Proteomes" id="UP000298602">
    <property type="component" value="Chromosome"/>
</dbReference>
<keyword evidence="1" id="KW-0051">Antiviral defense</keyword>
<evidence type="ECO:0000313" key="5">
    <source>
        <dbReference type="Proteomes" id="UP000298602"/>
    </source>
</evidence>
<evidence type="ECO:0000259" key="3">
    <source>
        <dbReference type="Pfam" id="PF03787"/>
    </source>
</evidence>
<feature type="compositionally biased region" description="Basic and acidic residues" evidence="2">
    <location>
        <begin position="193"/>
        <end position="203"/>
    </location>
</feature>
<sequence length="211" mass="23022">MCQNPFIQIELLSDTTFSRGEGTAGLVDVEVEHDAWGLPFLGGKAVRGLLRDSWLSMQEGFPELAPSAVRLFGPEGDCNESSMLHIGDAVVDEETRRWIQAAQTRTNDPVSPAAVLEALTDIRRQTSEMRQTGAPAETTLRAVRVIVRGLILCAPLRWLADPTPQDVRCLCLALLATRHAGLTRNRGRGHVRMTLDGDPEKTRKAAKGGSV</sequence>
<dbReference type="InterPro" id="IPR052216">
    <property type="entry name" value="CRISPR_Csm3_endoribonuclease"/>
</dbReference>
<dbReference type="AlphaFoldDB" id="A0A4P8L981"/>
<proteinExistence type="predicted"/>
<accession>A0A4P8L981</accession>
<dbReference type="EMBL" id="CP040098">
    <property type="protein sequence ID" value="QCQ23212.1"/>
    <property type="molecule type" value="Genomic_DNA"/>
</dbReference>
<feature type="region of interest" description="Disordered" evidence="2">
    <location>
        <begin position="190"/>
        <end position="211"/>
    </location>
</feature>
<dbReference type="KEGG" id="dax:FDQ92_14150"/>
<gene>
    <name evidence="4" type="ORF">FDQ92_14150</name>
</gene>
<name>A0A4P8L981_9BACT</name>